<keyword evidence="1" id="KW-0812">Transmembrane</keyword>
<dbReference type="AlphaFoldDB" id="A0A0L8G288"/>
<dbReference type="EMBL" id="KQ424656">
    <property type="protein sequence ID" value="KOF70679.1"/>
    <property type="molecule type" value="Genomic_DNA"/>
</dbReference>
<keyword evidence="1" id="KW-1133">Transmembrane helix</keyword>
<name>A0A0L8G288_OCTBM</name>
<protein>
    <submittedName>
        <fullName evidence="2">Uncharacterized protein</fullName>
    </submittedName>
</protein>
<evidence type="ECO:0000256" key="1">
    <source>
        <dbReference type="SAM" id="Phobius"/>
    </source>
</evidence>
<dbReference type="EMBL" id="KQ424656">
    <property type="protein sequence ID" value="KOF70680.1"/>
    <property type="molecule type" value="Genomic_DNA"/>
</dbReference>
<sequence length="51" mass="6083">MISLAFNVFFLFLHIPNIFLFNKSPKFQVLKSNPKMNTITPYLPVFICRYE</sequence>
<organism evidence="2">
    <name type="scientific">Octopus bimaculoides</name>
    <name type="common">California two-spotted octopus</name>
    <dbReference type="NCBI Taxonomy" id="37653"/>
    <lineage>
        <taxon>Eukaryota</taxon>
        <taxon>Metazoa</taxon>
        <taxon>Spiralia</taxon>
        <taxon>Lophotrochozoa</taxon>
        <taxon>Mollusca</taxon>
        <taxon>Cephalopoda</taxon>
        <taxon>Coleoidea</taxon>
        <taxon>Octopodiformes</taxon>
        <taxon>Octopoda</taxon>
        <taxon>Incirrata</taxon>
        <taxon>Octopodidae</taxon>
        <taxon>Octopus</taxon>
    </lineage>
</organism>
<accession>A0A0L8G288</accession>
<feature type="transmembrane region" description="Helical" evidence="1">
    <location>
        <begin position="6"/>
        <end position="22"/>
    </location>
</feature>
<proteinExistence type="predicted"/>
<evidence type="ECO:0000313" key="2">
    <source>
        <dbReference type="EMBL" id="KOF70680.1"/>
    </source>
</evidence>
<keyword evidence="1" id="KW-0472">Membrane</keyword>
<reference evidence="2" key="1">
    <citation type="submission" date="2015-07" db="EMBL/GenBank/DDBJ databases">
        <title>MeaNS - Measles Nucleotide Surveillance Program.</title>
        <authorList>
            <person name="Tran T."/>
            <person name="Druce J."/>
        </authorList>
    </citation>
    <scope>NUCLEOTIDE SEQUENCE</scope>
    <source>
        <strain evidence="2">UCB-OBI-ISO-001</strain>
        <tissue evidence="2">Gonad</tissue>
    </source>
</reference>
<gene>
    <name evidence="2" type="ORF">OCBIM_22002393mg</name>
</gene>